<feature type="transmembrane region" description="Helical" evidence="1">
    <location>
        <begin position="273"/>
        <end position="296"/>
    </location>
</feature>
<reference evidence="2 3" key="1">
    <citation type="submission" date="2019-01" db="EMBL/GenBank/DDBJ databases">
        <title>Chengkuizengella sp. nov., isolated from deep-sea sediment of East Pacific Ocean.</title>
        <authorList>
            <person name="Yang J."/>
            <person name="Lai Q."/>
            <person name="Shao Z."/>
        </authorList>
    </citation>
    <scope>NUCLEOTIDE SEQUENCE [LARGE SCALE GENOMIC DNA]</scope>
    <source>
        <strain evidence="2 3">YPA3-1-1</strain>
    </source>
</reference>
<keyword evidence="1" id="KW-0472">Membrane</keyword>
<dbReference type="EMBL" id="SIJB01000032">
    <property type="protein sequence ID" value="NBI30519.1"/>
    <property type="molecule type" value="Genomic_DNA"/>
</dbReference>
<comment type="caution">
    <text evidence="2">The sequence shown here is derived from an EMBL/GenBank/DDBJ whole genome shotgun (WGS) entry which is preliminary data.</text>
</comment>
<protein>
    <submittedName>
        <fullName evidence="2">DUF2812 domain-containing protein</fullName>
    </submittedName>
</protein>
<keyword evidence="3" id="KW-1185">Reference proteome</keyword>
<feature type="transmembrane region" description="Helical" evidence="1">
    <location>
        <begin position="128"/>
        <end position="147"/>
    </location>
</feature>
<dbReference type="InterPro" id="IPR021359">
    <property type="entry name" value="DUF2812"/>
</dbReference>
<evidence type="ECO:0000256" key="1">
    <source>
        <dbReference type="SAM" id="Phobius"/>
    </source>
</evidence>
<proteinExistence type="predicted"/>
<feature type="transmembrane region" description="Helical" evidence="1">
    <location>
        <begin position="241"/>
        <end position="261"/>
    </location>
</feature>
<organism evidence="2 3">
    <name type="scientific">Chengkuizengella marina</name>
    <dbReference type="NCBI Taxonomy" id="2507566"/>
    <lineage>
        <taxon>Bacteria</taxon>
        <taxon>Bacillati</taxon>
        <taxon>Bacillota</taxon>
        <taxon>Bacilli</taxon>
        <taxon>Bacillales</taxon>
        <taxon>Paenibacillaceae</taxon>
        <taxon>Chengkuizengella</taxon>
    </lineage>
</organism>
<sequence>MSKNTKKVFWGFLLFDYKAVNEYLEKMAEKGWMLQKVGRYTAQFKAIEPQSIKFYVDVFPGSVLSADNNQELINYRDLCEESGWIFVDDYYQLQIFFAPSDTSTPIPIQTDKVIEQKIAESKIVKNELLPFTLLLLFYLLIFASDSLNPFQIEYTELLTFIGVTNTVLLPYIIFFNLIIILLMSIWVFRTRKAVKRGIPLPKPNIKIAKIRGTWFYFSFLFIFLIYFISIIGDVISTPITGIIMLFIPLIGVFGGLFLRKYVKNNGLNNKKSIIFVAVSTILIVTIGVVIMIFGIINASVFITKERELPQGYEVMKLDDFYDGNNVVLHRNFDNGNSPLVPTHYDYYEISKKGSIRTEHYQAINSYFAKIIFDGIIEEHDEKLIITNPTDWNADDVVFLDNTGTILILKSNKVVLIDGDFDFSDSNTRNIVLSKLF</sequence>
<evidence type="ECO:0000313" key="3">
    <source>
        <dbReference type="Proteomes" id="UP000448943"/>
    </source>
</evidence>
<gene>
    <name evidence="2" type="ORF">ERL59_16340</name>
</gene>
<dbReference type="Proteomes" id="UP000448943">
    <property type="component" value="Unassembled WGS sequence"/>
</dbReference>
<dbReference type="OrthoDB" id="8757095at2"/>
<keyword evidence="1" id="KW-1133">Transmembrane helix</keyword>
<feature type="transmembrane region" description="Helical" evidence="1">
    <location>
        <begin position="214"/>
        <end position="235"/>
    </location>
</feature>
<dbReference type="RefSeq" id="WP_160647324.1">
    <property type="nucleotide sequence ID" value="NZ_SIJB01000032.1"/>
</dbReference>
<dbReference type="Pfam" id="PF11193">
    <property type="entry name" value="DUF2812"/>
    <property type="match status" value="1"/>
</dbReference>
<feature type="transmembrane region" description="Helical" evidence="1">
    <location>
        <begin position="167"/>
        <end position="188"/>
    </location>
</feature>
<evidence type="ECO:0000313" key="2">
    <source>
        <dbReference type="EMBL" id="NBI30519.1"/>
    </source>
</evidence>
<keyword evidence="1" id="KW-0812">Transmembrane</keyword>
<dbReference type="AlphaFoldDB" id="A0A6N9Q6S7"/>
<accession>A0A6N9Q6S7</accession>
<name>A0A6N9Q6S7_9BACL</name>